<gene>
    <name evidence="1" type="ORF">Sru01_15820</name>
</gene>
<reference evidence="1" key="1">
    <citation type="submission" date="2021-01" db="EMBL/GenBank/DDBJ databases">
        <title>Whole genome shotgun sequence of Sphaerisporangium rufum NBRC 109079.</title>
        <authorList>
            <person name="Komaki H."/>
            <person name="Tamura T."/>
        </authorList>
    </citation>
    <scope>NUCLEOTIDE SEQUENCE</scope>
    <source>
        <strain evidence="1">NBRC 109079</strain>
    </source>
</reference>
<dbReference type="InterPro" id="IPR011008">
    <property type="entry name" value="Dimeric_a/b-barrel"/>
</dbReference>
<dbReference type="RefSeq" id="WP_203983229.1">
    <property type="nucleotide sequence ID" value="NZ_BOOU01000024.1"/>
</dbReference>
<keyword evidence="2" id="KW-1185">Reference proteome</keyword>
<dbReference type="Proteomes" id="UP000655287">
    <property type="component" value="Unassembled WGS sequence"/>
</dbReference>
<organism evidence="1 2">
    <name type="scientific">Sphaerisporangium rufum</name>
    <dbReference type="NCBI Taxonomy" id="1381558"/>
    <lineage>
        <taxon>Bacteria</taxon>
        <taxon>Bacillati</taxon>
        <taxon>Actinomycetota</taxon>
        <taxon>Actinomycetes</taxon>
        <taxon>Streptosporangiales</taxon>
        <taxon>Streptosporangiaceae</taxon>
        <taxon>Sphaerisporangium</taxon>
    </lineage>
</organism>
<dbReference type="Gene3D" id="3.30.70.100">
    <property type="match status" value="1"/>
</dbReference>
<sequence length="105" mass="11885">MLSCGALVRVHARPGKEHEVERLLRDAVRMVNEETWTETWFGLRIDCVTFGMFDAFDDPAARRANLSGAMVGRLLARSDELFVRPPTVEKVDVLAAKLPARIDRF</sequence>
<comment type="caution">
    <text evidence="1">The sequence shown here is derived from an EMBL/GenBank/DDBJ whole genome shotgun (WGS) entry which is preliminary data.</text>
</comment>
<accession>A0A919R1D0</accession>
<evidence type="ECO:0008006" key="3">
    <source>
        <dbReference type="Google" id="ProtNLM"/>
    </source>
</evidence>
<dbReference type="EMBL" id="BOOU01000024">
    <property type="protein sequence ID" value="GII76600.1"/>
    <property type="molecule type" value="Genomic_DNA"/>
</dbReference>
<dbReference type="SUPFAM" id="SSF54909">
    <property type="entry name" value="Dimeric alpha+beta barrel"/>
    <property type="match status" value="1"/>
</dbReference>
<evidence type="ECO:0000313" key="1">
    <source>
        <dbReference type="EMBL" id="GII76600.1"/>
    </source>
</evidence>
<name>A0A919R1D0_9ACTN</name>
<protein>
    <recommendedName>
        <fullName evidence="3">Antibiotic biosynthesis monooxygenase</fullName>
    </recommendedName>
</protein>
<proteinExistence type="predicted"/>
<evidence type="ECO:0000313" key="2">
    <source>
        <dbReference type="Proteomes" id="UP000655287"/>
    </source>
</evidence>
<dbReference type="AlphaFoldDB" id="A0A919R1D0"/>